<dbReference type="InterPro" id="IPR046348">
    <property type="entry name" value="SIS_dom_sf"/>
</dbReference>
<keyword evidence="1" id="KW-0119">Carbohydrate metabolism</keyword>
<dbReference type="GO" id="GO:0006047">
    <property type="term" value="P:UDP-N-acetylglucosamine metabolic process"/>
    <property type="evidence" value="ECO:0007669"/>
    <property type="project" value="TreeGrafter"/>
</dbReference>
<gene>
    <name evidence="3" type="ORF">BC6307_07080</name>
</gene>
<dbReference type="GO" id="GO:0004360">
    <property type="term" value="F:glutamine-fructose-6-phosphate transaminase (isomerizing) activity"/>
    <property type="evidence" value="ECO:0007669"/>
    <property type="project" value="TreeGrafter"/>
</dbReference>
<protein>
    <recommendedName>
        <fullName evidence="1">Fructosamine deglycase</fullName>
        <ecNumber evidence="1">3.5.-.-</ecNumber>
    </recommendedName>
</protein>
<organism evidence="3 4">
    <name type="scientific">Sutcliffiella cohnii</name>
    <dbReference type="NCBI Taxonomy" id="33932"/>
    <lineage>
        <taxon>Bacteria</taxon>
        <taxon>Bacillati</taxon>
        <taxon>Bacillota</taxon>
        <taxon>Bacilli</taxon>
        <taxon>Bacillales</taxon>
        <taxon>Bacillaceae</taxon>
        <taxon>Sutcliffiella</taxon>
    </lineage>
</organism>
<dbReference type="STRING" id="1314751.GCA_001591425_00353"/>
<keyword evidence="1" id="KW-0378">Hydrolase</keyword>
<dbReference type="PANTHER" id="PTHR10937">
    <property type="entry name" value="GLUCOSAMINE--FRUCTOSE-6-PHOSPHATE AMINOTRANSFERASE, ISOMERIZING"/>
    <property type="match status" value="1"/>
</dbReference>
<reference evidence="3 4" key="1">
    <citation type="submission" date="2016-12" db="EMBL/GenBank/DDBJ databases">
        <title>The whole genome sequencing and assembly of Bacillus cohnii DSM 6307T strain.</title>
        <authorList>
            <person name="Lee Y.-J."/>
            <person name="Yi H."/>
            <person name="Bahn Y.-S."/>
            <person name="Kim J.F."/>
            <person name="Lee D.-W."/>
        </authorList>
    </citation>
    <scope>NUCLEOTIDE SEQUENCE [LARGE SCALE GENOMIC DNA]</scope>
    <source>
        <strain evidence="3 4">DSM 6307</strain>
    </source>
</reference>
<dbReference type="EMBL" id="CP018866">
    <property type="protein sequence ID" value="AST91058.1"/>
    <property type="molecule type" value="Genomic_DNA"/>
</dbReference>
<proteinExistence type="predicted"/>
<accession>A0A223KNX9</accession>
<dbReference type="GO" id="GO:0016787">
    <property type="term" value="F:hydrolase activity"/>
    <property type="evidence" value="ECO:0007669"/>
    <property type="project" value="UniProtKB-KW"/>
</dbReference>
<dbReference type="Proteomes" id="UP000215224">
    <property type="component" value="Chromosome"/>
</dbReference>
<dbReference type="KEGG" id="bcoh:BC6307_07080"/>
<dbReference type="InterPro" id="IPR035488">
    <property type="entry name" value="FrlB_SIS"/>
</dbReference>
<dbReference type="PANTHER" id="PTHR10937:SF14">
    <property type="entry name" value="FRUCTOSELYSINE 6-PHOSPHATE DEGLYCASE"/>
    <property type="match status" value="1"/>
</dbReference>
<keyword evidence="4" id="KW-1185">Reference proteome</keyword>
<sequence>MFNFDVERFLRIQNGALSLKHDFEEAIDSIYENGIENVFFVGTGGATILMFAAEYVVKNNSSLPVYTEISSELMLMDHKHLGEKSLVILPSLSGTTKETVAAAEFCKEKGATTISLVGHANTPLANCTDYTFVNYAADDTSCESFYIQSYLLVFRLMYKRNEMPTYHQVVEEMSKLPEALVKVKEATEERAAAFAKKHKETTYHILSGTGIDWGQTYYYGMCILEEMQWIKTRPVHASDFFHGTLELVEEDTSILLFKGEDKSRALTERVERFAEHYSKDLTVFDTKDYELEGISPEVRSLVSPIVLATLLERVSCHLEEQRNHPLSTRRYYKKVPF</sequence>
<dbReference type="GO" id="GO:0097367">
    <property type="term" value="F:carbohydrate derivative binding"/>
    <property type="evidence" value="ECO:0007669"/>
    <property type="project" value="InterPro"/>
</dbReference>
<dbReference type="InterPro" id="IPR001347">
    <property type="entry name" value="SIS_dom"/>
</dbReference>
<dbReference type="CDD" id="cd05710">
    <property type="entry name" value="SIS_1"/>
    <property type="match status" value="1"/>
</dbReference>
<keyword evidence="3" id="KW-0413">Isomerase</keyword>
<evidence type="ECO:0000313" key="4">
    <source>
        <dbReference type="Proteomes" id="UP000215224"/>
    </source>
</evidence>
<dbReference type="GO" id="GO:0006487">
    <property type="term" value="P:protein N-linked glycosylation"/>
    <property type="evidence" value="ECO:0007669"/>
    <property type="project" value="TreeGrafter"/>
</dbReference>
<dbReference type="PIRSF" id="PIRSF009290">
    <property type="entry name" value="FrlB"/>
    <property type="match status" value="1"/>
</dbReference>
<evidence type="ECO:0000256" key="1">
    <source>
        <dbReference type="PIRNR" id="PIRNR009290"/>
    </source>
</evidence>
<dbReference type="PROSITE" id="PS51464">
    <property type="entry name" value="SIS"/>
    <property type="match status" value="1"/>
</dbReference>
<dbReference type="GO" id="GO:0006002">
    <property type="term" value="P:fructose 6-phosphate metabolic process"/>
    <property type="evidence" value="ECO:0007669"/>
    <property type="project" value="TreeGrafter"/>
</dbReference>
<comment type="subunit">
    <text evidence="1">Homooctamer.</text>
</comment>
<dbReference type="EC" id="3.5.-.-" evidence="1"/>
<dbReference type="RefSeq" id="WP_066411250.1">
    <property type="nucleotide sequence ID" value="NZ_CP018866.1"/>
</dbReference>
<dbReference type="Pfam" id="PF01380">
    <property type="entry name" value="SIS"/>
    <property type="match status" value="1"/>
</dbReference>
<dbReference type="SUPFAM" id="SSF53697">
    <property type="entry name" value="SIS domain"/>
    <property type="match status" value="1"/>
</dbReference>
<dbReference type="GO" id="GO:0016853">
    <property type="term" value="F:isomerase activity"/>
    <property type="evidence" value="ECO:0007669"/>
    <property type="project" value="UniProtKB-KW"/>
</dbReference>
<evidence type="ECO:0000313" key="3">
    <source>
        <dbReference type="EMBL" id="AST91058.1"/>
    </source>
</evidence>
<evidence type="ECO:0000259" key="2">
    <source>
        <dbReference type="PROSITE" id="PS51464"/>
    </source>
</evidence>
<dbReference type="InterPro" id="IPR024713">
    <property type="entry name" value="Fructosamine_deglycase_FrlB"/>
</dbReference>
<dbReference type="AlphaFoldDB" id="A0A223KNX9"/>
<name>A0A223KNX9_9BACI</name>
<feature type="domain" description="SIS" evidence="2">
    <location>
        <begin position="27"/>
        <end position="162"/>
    </location>
</feature>
<comment type="function">
    <text evidence="1">Catalyzes the conversion of a range of fructosamine 6-phosphates to glucose 6-phosphate and a free amino acid.</text>
</comment>
<dbReference type="Gene3D" id="3.40.50.10490">
    <property type="entry name" value="Glucose-6-phosphate isomerase like protein, domain 1"/>
    <property type="match status" value="2"/>
</dbReference>